<comment type="subcellular location">
    <subcellularLocation>
        <location evidence="1">Cell membrane</location>
        <topology evidence="1">Multi-pass membrane protein</topology>
    </subcellularLocation>
</comment>
<feature type="transmembrane region" description="Helical" evidence="9">
    <location>
        <begin position="319"/>
        <end position="341"/>
    </location>
</feature>
<evidence type="ECO:0000256" key="5">
    <source>
        <dbReference type="ARBA" id="ARBA00022597"/>
    </source>
</evidence>
<keyword evidence="3" id="KW-0813">Transport</keyword>
<dbReference type="PROSITE" id="PS50850">
    <property type="entry name" value="MFS"/>
    <property type="match status" value="1"/>
</dbReference>
<evidence type="ECO:0000313" key="12">
    <source>
        <dbReference type="Proteomes" id="UP000280099"/>
    </source>
</evidence>
<evidence type="ECO:0000259" key="10">
    <source>
        <dbReference type="PROSITE" id="PS50850"/>
    </source>
</evidence>
<keyword evidence="12" id="KW-1185">Reference proteome</keyword>
<feature type="transmembrane region" description="Helical" evidence="9">
    <location>
        <begin position="179"/>
        <end position="200"/>
    </location>
</feature>
<evidence type="ECO:0000256" key="2">
    <source>
        <dbReference type="ARBA" id="ARBA00006523"/>
    </source>
</evidence>
<dbReference type="EMBL" id="RBJC01000004">
    <property type="protein sequence ID" value="RKR77069.1"/>
    <property type="molecule type" value="Genomic_DNA"/>
</dbReference>
<reference evidence="11 12" key="1">
    <citation type="submission" date="2018-10" db="EMBL/GenBank/DDBJ databases">
        <title>Genomic Encyclopedia of Type Strains, Phase IV (KMG-IV): sequencing the most valuable type-strain genomes for metagenomic binning, comparative biology and taxonomic classification.</title>
        <authorList>
            <person name="Goeker M."/>
        </authorList>
    </citation>
    <scope>NUCLEOTIDE SEQUENCE [LARGE SCALE GENOMIC DNA]</scope>
    <source>
        <strain evidence="11 12">DSM 23800</strain>
    </source>
</reference>
<dbReference type="CDD" id="cd17471">
    <property type="entry name" value="MFS_Set"/>
    <property type="match status" value="1"/>
</dbReference>
<evidence type="ECO:0000256" key="6">
    <source>
        <dbReference type="ARBA" id="ARBA00022692"/>
    </source>
</evidence>
<dbReference type="InterPro" id="IPR020846">
    <property type="entry name" value="MFS_dom"/>
</dbReference>
<evidence type="ECO:0000256" key="8">
    <source>
        <dbReference type="ARBA" id="ARBA00023136"/>
    </source>
</evidence>
<keyword evidence="6 9" id="KW-0812">Transmembrane</keyword>
<feature type="transmembrane region" description="Helical" evidence="9">
    <location>
        <begin position="21"/>
        <end position="41"/>
    </location>
</feature>
<feature type="transmembrane region" description="Helical" evidence="9">
    <location>
        <begin position="294"/>
        <end position="313"/>
    </location>
</feature>
<keyword evidence="4" id="KW-1003">Cell membrane</keyword>
<comment type="caution">
    <text evidence="11">The sequence shown here is derived from an EMBL/GenBank/DDBJ whole genome shotgun (WGS) entry which is preliminary data.</text>
</comment>
<name>A0A420XII5_9PAST</name>
<organism evidence="11 12">
    <name type="scientific">Otariodibacter oris</name>
    <dbReference type="NCBI Taxonomy" id="1032623"/>
    <lineage>
        <taxon>Bacteria</taxon>
        <taxon>Pseudomonadati</taxon>
        <taxon>Pseudomonadota</taxon>
        <taxon>Gammaproteobacteria</taxon>
        <taxon>Pasteurellales</taxon>
        <taxon>Pasteurellaceae</taxon>
        <taxon>Otariodibacter</taxon>
    </lineage>
</organism>
<dbReference type="Gene3D" id="1.20.1250.20">
    <property type="entry name" value="MFS general substrate transporter like domains"/>
    <property type="match status" value="2"/>
</dbReference>
<dbReference type="PANTHER" id="PTHR23535">
    <property type="entry name" value="SUGAR EFFLUX TRANSPORTER A-RELATED"/>
    <property type="match status" value="1"/>
</dbReference>
<proteinExistence type="inferred from homology"/>
<feature type="transmembrane region" description="Helical" evidence="9">
    <location>
        <begin position="61"/>
        <end position="78"/>
    </location>
</feature>
<dbReference type="Proteomes" id="UP000280099">
    <property type="component" value="Unassembled WGS sequence"/>
</dbReference>
<evidence type="ECO:0000256" key="7">
    <source>
        <dbReference type="ARBA" id="ARBA00022989"/>
    </source>
</evidence>
<evidence type="ECO:0000313" key="11">
    <source>
        <dbReference type="EMBL" id="RKR77069.1"/>
    </source>
</evidence>
<feature type="transmembrane region" description="Helical" evidence="9">
    <location>
        <begin position="266"/>
        <end position="287"/>
    </location>
</feature>
<feature type="transmembrane region" description="Helical" evidence="9">
    <location>
        <begin position="113"/>
        <end position="135"/>
    </location>
</feature>
<feature type="transmembrane region" description="Helical" evidence="9">
    <location>
        <begin position="384"/>
        <end position="401"/>
    </location>
</feature>
<feature type="transmembrane region" description="Helical" evidence="9">
    <location>
        <begin position="361"/>
        <end position="378"/>
    </location>
</feature>
<feature type="transmembrane region" description="Helical" evidence="9">
    <location>
        <begin position="90"/>
        <end position="107"/>
    </location>
</feature>
<evidence type="ECO:0000256" key="4">
    <source>
        <dbReference type="ARBA" id="ARBA00022475"/>
    </source>
</evidence>
<dbReference type="InterPro" id="IPR011701">
    <property type="entry name" value="MFS"/>
</dbReference>
<dbReference type="PANTHER" id="PTHR23535:SF2">
    <property type="entry name" value="SUGAR EFFLUX TRANSPORTER A-RELATED"/>
    <property type="match status" value="1"/>
</dbReference>
<gene>
    <name evidence="11" type="ORF">DES31_0388</name>
</gene>
<sequence length="404" mass="44612">MLPLTPQPPLQPQINRKLLSSASAAFLMVIFMTGLAGALRIPALSVYLHKEVTNDPMMVGLFYSINSLVSMILSQIVAHYSDKNPNRKKIIAVSCLMQMLGCLLFAFNRDYYVLLILGTLILGLGSSVTSQLFALSREYSKSQKRDSTMFNTVLRAQLSLAWIVGPPLAYFLSDQFGFTFMYSVAATIFAISIIIVLLMLPQAVTSSPQNANNDQSLREEGITSNRNSIILLSLVCLLVWTCNSMMFINMPIYLNTDLGLSDRLTGVLMGMAAGIEIPVMLIAGYCTNWMSRKTLMIIGIVAGMCYYMALSFVQTEFQLIAIQLLNGLFVGILASIGMLYFQDLMPYKMGTATTLYNNTGIGSWITAGPIAGFMASQFGYHSTWYLAIGLCFIALILMLFVRKI</sequence>
<dbReference type="GO" id="GO:0022857">
    <property type="term" value="F:transmembrane transporter activity"/>
    <property type="evidence" value="ECO:0007669"/>
    <property type="project" value="InterPro"/>
</dbReference>
<comment type="similarity">
    <text evidence="2">Belongs to the major facilitator superfamily. Set transporter family.</text>
</comment>
<protein>
    <submittedName>
        <fullName evidence="11">SET family sugar efflux transporter-like MFS transporter</fullName>
    </submittedName>
</protein>
<dbReference type="RefSeq" id="WP_121121446.1">
    <property type="nucleotide sequence ID" value="NZ_CP016604.1"/>
</dbReference>
<feature type="transmembrane region" description="Helical" evidence="9">
    <location>
        <begin position="229"/>
        <end position="254"/>
    </location>
</feature>
<keyword evidence="5" id="KW-0762">Sugar transport</keyword>
<dbReference type="GO" id="GO:0005886">
    <property type="term" value="C:plasma membrane"/>
    <property type="evidence" value="ECO:0007669"/>
    <property type="project" value="UniProtKB-SubCell"/>
</dbReference>
<evidence type="ECO:0000256" key="9">
    <source>
        <dbReference type="SAM" id="Phobius"/>
    </source>
</evidence>
<evidence type="ECO:0000256" key="1">
    <source>
        <dbReference type="ARBA" id="ARBA00004651"/>
    </source>
</evidence>
<keyword evidence="7 9" id="KW-1133">Transmembrane helix</keyword>
<dbReference type="OrthoDB" id="7337792at2"/>
<dbReference type="AlphaFoldDB" id="A0A420XII5"/>
<dbReference type="SUPFAM" id="SSF103473">
    <property type="entry name" value="MFS general substrate transporter"/>
    <property type="match status" value="1"/>
</dbReference>
<evidence type="ECO:0000256" key="3">
    <source>
        <dbReference type="ARBA" id="ARBA00022448"/>
    </source>
</evidence>
<dbReference type="InterPro" id="IPR036259">
    <property type="entry name" value="MFS_trans_sf"/>
</dbReference>
<accession>A0A420XII5</accession>
<feature type="domain" description="Major facilitator superfamily (MFS) profile" evidence="10">
    <location>
        <begin position="18"/>
        <end position="404"/>
    </location>
</feature>
<keyword evidence="8 9" id="KW-0472">Membrane</keyword>
<feature type="transmembrane region" description="Helical" evidence="9">
    <location>
        <begin position="156"/>
        <end position="173"/>
    </location>
</feature>
<dbReference type="Pfam" id="PF07690">
    <property type="entry name" value="MFS_1"/>
    <property type="match status" value="1"/>
</dbReference>